<evidence type="ECO:0000313" key="1">
    <source>
        <dbReference type="EMBL" id="KAJ3507581.1"/>
    </source>
</evidence>
<gene>
    <name evidence="1" type="ORF">NLJ89_g6221</name>
</gene>
<dbReference type="InterPro" id="IPR015943">
    <property type="entry name" value="WD40/YVTN_repeat-like_dom_sf"/>
</dbReference>
<reference evidence="1" key="1">
    <citation type="submission" date="2022-07" db="EMBL/GenBank/DDBJ databases">
        <title>Genome Sequence of Agrocybe chaxingu.</title>
        <authorList>
            <person name="Buettner E."/>
        </authorList>
    </citation>
    <scope>NUCLEOTIDE SEQUENCE</scope>
    <source>
        <strain evidence="1">MP-N11</strain>
    </source>
</reference>
<comment type="caution">
    <text evidence="1">The sequence shown here is derived from an EMBL/GenBank/DDBJ whole genome shotgun (WGS) entry which is preliminary data.</text>
</comment>
<sequence>MVYSPDYRYSASVDPNGTLKILTVRSGTTISMALEDSIIDVSWGRRSSRKLIARLANGSRVTLWVNLAGTDIRRVRTRHRPQVDPVDFSQPQNEVAIWRGTQVHQVLDRIDAEAVEEAMRLRQFHQTQLSIQRLIEENRALIRRMEELDMSDAGEYSP</sequence>
<proteinExistence type="predicted"/>
<name>A0A9W8JZN8_9AGAR</name>
<dbReference type="Proteomes" id="UP001148786">
    <property type="component" value="Unassembled WGS sequence"/>
</dbReference>
<keyword evidence="2" id="KW-1185">Reference proteome</keyword>
<protein>
    <submittedName>
        <fullName evidence="1">Uncharacterized protein</fullName>
    </submittedName>
</protein>
<dbReference type="EMBL" id="JANKHO010000646">
    <property type="protein sequence ID" value="KAJ3507581.1"/>
    <property type="molecule type" value="Genomic_DNA"/>
</dbReference>
<dbReference type="AlphaFoldDB" id="A0A9W8JZN8"/>
<dbReference type="Gene3D" id="2.130.10.10">
    <property type="entry name" value="YVTN repeat-like/Quinoprotein amine dehydrogenase"/>
    <property type="match status" value="1"/>
</dbReference>
<evidence type="ECO:0000313" key="2">
    <source>
        <dbReference type="Proteomes" id="UP001148786"/>
    </source>
</evidence>
<accession>A0A9W8JZN8</accession>
<organism evidence="1 2">
    <name type="scientific">Agrocybe chaxingu</name>
    <dbReference type="NCBI Taxonomy" id="84603"/>
    <lineage>
        <taxon>Eukaryota</taxon>
        <taxon>Fungi</taxon>
        <taxon>Dikarya</taxon>
        <taxon>Basidiomycota</taxon>
        <taxon>Agaricomycotina</taxon>
        <taxon>Agaricomycetes</taxon>
        <taxon>Agaricomycetidae</taxon>
        <taxon>Agaricales</taxon>
        <taxon>Agaricineae</taxon>
        <taxon>Strophariaceae</taxon>
        <taxon>Agrocybe</taxon>
    </lineage>
</organism>